<evidence type="ECO:0000256" key="4">
    <source>
        <dbReference type="ARBA" id="ARBA00022989"/>
    </source>
</evidence>
<protein>
    <recommendedName>
        <fullName evidence="7">Oleosin</fullName>
    </recommendedName>
</protein>
<comment type="similarity">
    <text evidence="1 7">Belongs to the oleosin family.</text>
</comment>
<dbReference type="HOGENOM" id="CLU_101983_2_1_1"/>
<feature type="transmembrane region" description="Helical" evidence="9">
    <location>
        <begin position="55"/>
        <end position="80"/>
    </location>
</feature>
<feature type="transmembrane region" description="Helical" evidence="9">
    <location>
        <begin position="86"/>
        <end position="113"/>
    </location>
</feature>
<dbReference type="eggNOG" id="ENOG502RZIP">
    <property type="taxonomic scope" value="Eukaryota"/>
</dbReference>
<dbReference type="EnsemblPlants" id="LPERR09G03920.1">
    <property type="protein sequence ID" value="LPERR09G03920.1"/>
    <property type="gene ID" value="LPERR09G03920"/>
</dbReference>
<evidence type="ECO:0000256" key="1">
    <source>
        <dbReference type="ARBA" id="ARBA00010858"/>
    </source>
</evidence>
<proteinExistence type="inferred from homology"/>
<dbReference type="AlphaFoldDB" id="A0A0D9XCH9"/>
<keyword evidence="3 9" id="KW-0812">Transmembrane</keyword>
<dbReference type="GO" id="GO:0009791">
    <property type="term" value="P:post-embryonic development"/>
    <property type="evidence" value="ECO:0007669"/>
    <property type="project" value="UniProtKB-ARBA"/>
</dbReference>
<dbReference type="Proteomes" id="UP000032180">
    <property type="component" value="Chromosome 9"/>
</dbReference>
<dbReference type="PANTHER" id="PTHR33203:SF1">
    <property type="entry name" value="OLEOSIN"/>
    <property type="match status" value="1"/>
</dbReference>
<evidence type="ECO:0000256" key="2">
    <source>
        <dbReference type="ARBA" id="ARBA00022677"/>
    </source>
</evidence>
<keyword evidence="6 9" id="KW-0472">Membrane</keyword>
<evidence type="ECO:0000256" key="5">
    <source>
        <dbReference type="ARBA" id="ARBA00022990"/>
    </source>
</evidence>
<reference evidence="11" key="2">
    <citation type="submission" date="2013-12" db="EMBL/GenBank/DDBJ databases">
        <authorList>
            <person name="Yu Y."/>
            <person name="Lee S."/>
            <person name="de Baynast K."/>
            <person name="Wissotski M."/>
            <person name="Liu L."/>
            <person name="Talag J."/>
            <person name="Goicoechea J."/>
            <person name="Angelova A."/>
            <person name="Jetty R."/>
            <person name="Kudrna D."/>
            <person name="Golser W."/>
            <person name="Rivera L."/>
            <person name="Zhang J."/>
            <person name="Wing R."/>
        </authorList>
    </citation>
    <scope>NUCLEOTIDE SEQUENCE</scope>
</reference>
<evidence type="ECO:0000256" key="9">
    <source>
        <dbReference type="SAM" id="Phobius"/>
    </source>
</evidence>
<keyword evidence="5" id="KW-0007">Acetylation</keyword>
<evidence type="ECO:0000256" key="8">
    <source>
        <dbReference type="SAM" id="MobiDB-lite"/>
    </source>
</evidence>
<evidence type="ECO:0000256" key="7">
    <source>
        <dbReference type="RuleBase" id="RU000540"/>
    </source>
</evidence>
<dbReference type="GO" id="GO:0012511">
    <property type="term" value="C:monolayer-surrounded lipid storage body"/>
    <property type="evidence" value="ECO:0007669"/>
    <property type="project" value="InterPro"/>
</dbReference>
<dbReference type="Pfam" id="PF01277">
    <property type="entry name" value="Oleosin"/>
    <property type="match status" value="1"/>
</dbReference>
<comment type="subcellular location">
    <subcellularLocation>
        <location evidence="7">Lipid droplet</location>
    </subcellularLocation>
    <subcellularLocation>
        <location evidence="7">Membrane</location>
        <topology evidence="7">Multi-pass membrane protein</topology>
    </subcellularLocation>
</comment>
<dbReference type="GO" id="GO:0016020">
    <property type="term" value="C:membrane"/>
    <property type="evidence" value="ECO:0007669"/>
    <property type="project" value="UniProtKB-SubCell"/>
</dbReference>
<evidence type="ECO:0000313" key="11">
    <source>
        <dbReference type="Proteomes" id="UP000032180"/>
    </source>
</evidence>
<evidence type="ECO:0000256" key="3">
    <source>
        <dbReference type="ARBA" id="ARBA00022692"/>
    </source>
</evidence>
<keyword evidence="4 9" id="KW-1133">Transmembrane helix</keyword>
<dbReference type="PANTHER" id="PTHR33203">
    <property type="entry name" value="OLEOSIN"/>
    <property type="match status" value="1"/>
</dbReference>
<evidence type="ECO:0000313" key="10">
    <source>
        <dbReference type="EnsemblPlants" id="LPERR09G03920.1"/>
    </source>
</evidence>
<name>A0A0D9XCH9_9ORYZ</name>
<evidence type="ECO:0000256" key="6">
    <source>
        <dbReference type="ARBA" id="ARBA00023136"/>
    </source>
</evidence>
<dbReference type="Gramene" id="LPERR09G03920.1">
    <property type="protein sequence ID" value="LPERR09G03920.1"/>
    <property type="gene ID" value="LPERR09G03920"/>
</dbReference>
<keyword evidence="2 7" id="KW-0551">Lipid droplet</keyword>
<keyword evidence="11" id="KW-1185">Reference proteome</keyword>
<organism evidence="10 11">
    <name type="scientific">Leersia perrieri</name>
    <dbReference type="NCBI Taxonomy" id="77586"/>
    <lineage>
        <taxon>Eukaryota</taxon>
        <taxon>Viridiplantae</taxon>
        <taxon>Streptophyta</taxon>
        <taxon>Embryophyta</taxon>
        <taxon>Tracheophyta</taxon>
        <taxon>Spermatophyta</taxon>
        <taxon>Magnoliopsida</taxon>
        <taxon>Liliopsida</taxon>
        <taxon>Poales</taxon>
        <taxon>Poaceae</taxon>
        <taxon>BOP clade</taxon>
        <taxon>Oryzoideae</taxon>
        <taxon>Oryzeae</taxon>
        <taxon>Oryzinae</taxon>
        <taxon>Leersia</taxon>
    </lineage>
</organism>
<dbReference type="PROSITE" id="PS00811">
    <property type="entry name" value="OLEOSINS"/>
    <property type="match status" value="1"/>
</dbReference>
<feature type="region of interest" description="Disordered" evidence="8">
    <location>
        <begin position="1"/>
        <end position="27"/>
    </location>
</feature>
<dbReference type="STRING" id="77586.A0A0D9XCH9"/>
<dbReference type="GO" id="GO:0019915">
    <property type="term" value="P:lipid storage"/>
    <property type="evidence" value="ECO:0007669"/>
    <property type="project" value="TreeGrafter"/>
</dbReference>
<reference evidence="10" key="3">
    <citation type="submission" date="2015-04" db="UniProtKB">
        <authorList>
            <consortium name="EnsemblPlants"/>
        </authorList>
    </citation>
    <scope>IDENTIFICATION</scope>
</reference>
<dbReference type="GO" id="GO:0048608">
    <property type="term" value="P:reproductive structure development"/>
    <property type="evidence" value="ECO:0007669"/>
    <property type="project" value="UniProtKB-ARBA"/>
</dbReference>
<reference evidence="10 11" key="1">
    <citation type="submission" date="2012-08" db="EMBL/GenBank/DDBJ databases">
        <title>Oryza genome evolution.</title>
        <authorList>
            <person name="Wing R.A."/>
        </authorList>
    </citation>
    <scope>NUCLEOTIDE SEQUENCE</scope>
</reference>
<accession>A0A0D9XCH9</accession>
<sequence>MAGELGHHRGGGPAAGEHYLRMDRGDDDEHNLEKQSAAVSVTKGVIAATAAGSMLALAGLTLTGTVLALIVATPLLVIFSPVLVPAAFAVSLLVAGFASSGAFGAAAVGILAWMYRYLQSPSGENAPVGADKVEHARARLDAKAHDVRDWAQHGLDQART</sequence>
<dbReference type="InterPro" id="IPR000136">
    <property type="entry name" value="Oleosin"/>
</dbReference>